<evidence type="ECO:0000313" key="3">
    <source>
        <dbReference type="EMBL" id="STO23596.1"/>
    </source>
</evidence>
<reference evidence="3 5" key="2">
    <citation type="submission" date="2018-06" db="EMBL/GenBank/DDBJ databases">
        <authorList>
            <consortium name="Pathogen Informatics"/>
            <person name="Doyle S."/>
        </authorList>
    </citation>
    <scope>NUCLEOTIDE SEQUENCE [LARGE SCALE GENOMIC DNA]</scope>
    <source>
        <strain evidence="3 5">NCTC11401</strain>
    </source>
</reference>
<dbReference type="RefSeq" id="WP_058467003.1">
    <property type="nucleotide sequence ID" value="NZ_CAAAIV010000006.1"/>
</dbReference>
<dbReference type="Pfam" id="PF13516">
    <property type="entry name" value="LRR_6"/>
    <property type="match status" value="2"/>
</dbReference>
<evidence type="ECO:0000313" key="5">
    <source>
        <dbReference type="Proteomes" id="UP000254374"/>
    </source>
</evidence>
<dbReference type="EMBL" id="FTNL01000020">
    <property type="protein sequence ID" value="SIR70660.1"/>
    <property type="molecule type" value="Genomic_DNA"/>
</dbReference>
<dbReference type="SUPFAM" id="SSF52047">
    <property type="entry name" value="RNI-like"/>
    <property type="match status" value="1"/>
</dbReference>
<dbReference type="PANTHER" id="PTHR24111:SF0">
    <property type="entry name" value="LEUCINE-RICH REPEAT-CONTAINING PROTEIN"/>
    <property type="match status" value="1"/>
</dbReference>
<dbReference type="SMART" id="SM00368">
    <property type="entry name" value="LRR_RI"/>
    <property type="match status" value="4"/>
</dbReference>
<dbReference type="Proteomes" id="UP000254374">
    <property type="component" value="Unassembled WGS sequence"/>
</dbReference>
<dbReference type="InterPro" id="IPR001611">
    <property type="entry name" value="Leu-rich_rpt"/>
</dbReference>
<dbReference type="AlphaFoldDB" id="A0A377GFM2"/>
<protein>
    <submittedName>
        <fullName evidence="2">Leucine Rich repeat-containing protein</fullName>
    </submittedName>
    <submittedName>
        <fullName evidence="3">Ran GTPase-activating protein (RanGAP) involved in mRNA processing and transport</fullName>
    </submittedName>
</protein>
<dbReference type="InterPro" id="IPR032675">
    <property type="entry name" value="LRR_dom_sf"/>
</dbReference>
<accession>A0A377GFM2</accession>
<evidence type="ECO:0000256" key="1">
    <source>
        <dbReference type="ARBA" id="ARBA00022737"/>
    </source>
</evidence>
<dbReference type="Proteomes" id="UP000186808">
    <property type="component" value="Unassembled WGS sequence"/>
</dbReference>
<keyword evidence="4" id="KW-1185">Reference proteome</keyword>
<dbReference type="InterPro" id="IPR052201">
    <property type="entry name" value="LRR-containing_regulator"/>
</dbReference>
<evidence type="ECO:0000313" key="4">
    <source>
        <dbReference type="Proteomes" id="UP000186808"/>
    </source>
</evidence>
<dbReference type="PANTHER" id="PTHR24111">
    <property type="entry name" value="LEUCINE-RICH REPEAT-CONTAINING PROTEIN 34"/>
    <property type="match status" value="1"/>
</dbReference>
<dbReference type="Gene3D" id="3.80.10.10">
    <property type="entry name" value="Ribonuclease Inhibitor"/>
    <property type="match status" value="2"/>
</dbReference>
<evidence type="ECO:0000313" key="2">
    <source>
        <dbReference type="EMBL" id="SIR70660.1"/>
    </source>
</evidence>
<keyword evidence="1" id="KW-0677">Repeat</keyword>
<gene>
    <name evidence="3" type="ORF">NCTC11401_00396</name>
    <name evidence="2" type="ORF">SAMN05421777_12041</name>
</gene>
<reference evidence="2 4" key="1">
    <citation type="submission" date="2017-01" db="EMBL/GenBank/DDBJ databases">
        <authorList>
            <person name="Varghese N."/>
            <person name="Submissions S."/>
        </authorList>
    </citation>
    <scope>NUCLEOTIDE SEQUENCE [LARGE SCALE GENOMIC DNA]</scope>
    <source>
        <strain evidence="2 4">ATCC 33342</strain>
    </source>
</reference>
<dbReference type="OrthoDB" id="5653243at2"/>
<dbReference type="STRING" id="464.Lgor_0493"/>
<sequence>MPGIIKVQDIDGFDVLVNESKNKQDVRFEFSLAYPVTDKMGEICQVLMENPRDSLCLDFTNHPLSDEDISELATFLQSDKCPNSINLILAKTSLSMKSLEILAATITQGCNASEVKLGLGGNRLRNEGAVLFAHALQSEHSPAKVSLNLANNEISDKGVIELAEMLKLPGSTKKLSLNLLFNPTTKLGSAALIEGMECGSQKDGLNIIYEFSKHGTGVICNLANTLKSNKCPEELSLQFGVKHLTTTEVSILFDALKTITTPSQLELDLSEQGLKDQGFAVILKALEHMPEGLKIKLHLAYNAITQEGAEMLSSFIRANKLQAEVYMDLTDNSFGGETGRHRIHDALVHNPQILSCLSIQGPTRDISDLCRSIREHAPEIKNIEHSKFTI</sequence>
<proteinExistence type="predicted"/>
<name>A0A377GFM2_9GAMM</name>
<organism evidence="3 5">
    <name type="scientific">Fluoribacter gormanii</name>
    <dbReference type="NCBI Taxonomy" id="464"/>
    <lineage>
        <taxon>Bacteria</taxon>
        <taxon>Pseudomonadati</taxon>
        <taxon>Pseudomonadota</taxon>
        <taxon>Gammaproteobacteria</taxon>
        <taxon>Legionellales</taxon>
        <taxon>Legionellaceae</taxon>
        <taxon>Fluoribacter</taxon>
    </lineage>
</organism>
<dbReference type="EMBL" id="UGGV01000001">
    <property type="protein sequence ID" value="STO23596.1"/>
    <property type="molecule type" value="Genomic_DNA"/>
</dbReference>